<dbReference type="EMBL" id="JAUSUE010000001">
    <property type="protein sequence ID" value="MDQ0202450.1"/>
    <property type="molecule type" value="Genomic_DNA"/>
</dbReference>
<keyword evidence="1" id="KW-0677">Repeat</keyword>
<dbReference type="PANTHER" id="PTHR30185:SF15">
    <property type="entry name" value="CRYPTIC BETA-GLUCOSIDE BGL OPERON ANTITERMINATOR"/>
    <property type="match status" value="1"/>
</dbReference>
<dbReference type="Pfam" id="PF00874">
    <property type="entry name" value="PRD"/>
    <property type="match status" value="2"/>
</dbReference>
<dbReference type="RefSeq" id="WP_307222501.1">
    <property type="nucleotide sequence ID" value="NZ_CP116940.1"/>
</dbReference>
<gene>
    <name evidence="3" type="ORF">J2S01_000135</name>
</gene>
<protein>
    <submittedName>
        <fullName evidence="3">Transcriptional antiterminator</fullName>
    </submittedName>
</protein>
<accession>A0ABT9Y3Q0</accession>
<evidence type="ECO:0000313" key="3">
    <source>
        <dbReference type="EMBL" id="MDQ0202450.1"/>
    </source>
</evidence>
<keyword evidence="4" id="KW-1185">Reference proteome</keyword>
<evidence type="ECO:0000313" key="4">
    <source>
        <dbReference type="Proteomes" id="UP001239167"/>
    </source>
</evidence>
<dbReference type="InterPro" id="IPR050661">
    <property type="entry name" value="BglG_antiterminators"/>
</dbReference>
<proteinExistence type="predicted"/>
<sequence length="175" mass="19775">MADHIAMAVKRSYNGVLLPNPFHHDIMSMFPDEYHIAKKGLNVIYRKIGIHLPVEETGYLSLHIHAGLSGENAAASLADAKLAAILIHKIELALNRNFSKNTLKYNRLMSHVSYMILRIKKHERISVDMNKYVQTSFPQAYALAAEICTDIVSELQTDVFPEEISLLALHIQRVI</sequence>
<reference evidence="3 4" key="1">
    <citation type="submission" date="2023-07" db="EMBL/GenBank/DDBJ databases">
        <title>Genomic Encyclopedia of Type Strains, Phase IV (KMG-IV): sequencing the most valuable type-strain genomes for metagenomic binning, comparative biology and taxonomic classification.</title>
        <authorList>
            <person name="Goeker M."/>
        </authorList>
    </citation>
    <scope>NUCLEOTIDE SEQUENCE [LARGE SCALE GENOMIC DNA]</scope>
    <source>
        <strain evidence="3 4">DSM 16980</strain>
    </source>
</reference>
<dbReference type="Gene3D" id="1.10.1790.10">
    <property type="entry name" value="PRD domain"/>
    <property type="match status" value="2"/>
</dbReference>
<name>A0ABT9Y3Q0_9FIRM</name>
<dbReference type="Proteomes" id="UP001239167">
    <property type="component" value="Unassembled WGS sequence"/>
</dbReference>
<comment type="caution">
    <text evidence="3">The sequence shown here is derived from an EMBL/GenBank/DDBJ whole genome shotgun (WGS) entry which is preliminary data.</text>
</comment>
<dbReference type="InterPro" id="IPR011608">
    <property type="entry name" value="PRD"/>
</dbReference>
<dbReference type="SUPFAM" id="SSF63520">
    <property type="entry name" value="PTS-regulatory domain, PRD"/>
    <property type="match status" value="2"/>
</dbReference>
<organism evidence="3 4">
    <name type="scientific">Pectinatus haikarae</name>
    <dbReference type="NCBI Taxonomy" id="349096"/>
    <lineage>
        <taxon>Bacteria</taxon>
        <taxon>Bacillati</taxon>
        <taxon>Bacillota</taxon>
        <taxon>Negativicutes</taxon>
        <taxon>Selenomonadales</taxon>
        <taxon>Selenomonadaceae</taxon>
        <taxon>Pectinatus</taxon>
    </lineage>
</organism>
<evidence type="ECO:0000259" key="2">
    <source>
        <dbReference type="PROSITE" id="PS51372"/>
    </source>
</evidence>
<dbReference type="PROSITE" id="PS51372">
    <property type="entry name" value="PRD_2"/>
    <property type="match status" value="2"/>
</dbReference>
<feature type="domain" description="PRD" evidence="2">
    <location>
        <begin position="74"/>
        <end position="175"/>
    </location>
</feature>
<dbReference type="PANTHER" id="PTHR30185">
    <property type="entry name" value="CRYPTIC BETA-GLUCOSIDE BGL OPERON ANTITERMINATOR"/>
    <property type="match status" value="1"/>
</dbReference>
<dbReference type="InterPro" id="IPR036634">
    <property type="entry name" value="PRD_sf"/>
</dbReference>
<evidence type="ECO:0000256" key="1">
    <source>
        <dbReference type="ARBA" id="ARBA00022737"/>
    </source>
</evidence>
<feature type="domain" description="PRD" evidence="2">
    <location>
        <begin position="1"/>
        <end position="73"/>
    </location>
</feature>